<sequence>MSDGGGPLACPRRGAPNEYLLVGITAWGIGCGDQGVPGVYASTIADRSWITAEMERIAPDVIHTAVRRAVKPVGAARQDAL</sequence>
<gene>
    <name evidence="2" type="ORF">HAZT_HAZT003803</name>
</gene>
<dbReference type="Proteomes" id="UP000711488">
    <property type="component" value="Unassembled WGS sequence"/>
</dbReference>
<feature type="domain" description="Peptidase S1" evidence="1">
    <location>
        <begin position="3"/>
        <end position="50"/>
    </location>
</feature>
<evidence type="ECO:0000259" key="1">
    <source>
        <dbReference type="Pfam" id="PF00089"/>
    </source>
</evidence>
<reference evidence="2" key="3">
    <citation type="submission" date="2019-06" db="EMBL/GenBank/DDBJ databases">
        <authorList>
            <person name="Poynton C."/>
            <person name="Hasenbein S."/>
            <person name="Benoit J.B."/>
            <person name="Sepulveda M.S."/>
            <person name="Poelchau M.F."/>
            <person name="Murali S.C."/>
            <person name="Chen S."/>
            <person name="Glastad K.M."/>
            <person name="Werren J.H."/>
            <person name="Vineis J.H."/>
            <person name="Bowen J.L."/>
            <person name="Friedrich M."/>
            <person name="Jones J."/>
            <person name="Robertson H.M."/>
            <person name="Feyereisen R."/>
            <person name="Mechler-Hickson A."/>
            <person name="Mathers N."/>
            <person name="Lee C.E."/>
            <person name="Colbourne J.K."/>
            <person name="Biales A."/>
            <person name="Johnston J.S."/>
            <person name="Wellborn G.A."/>
            <person name="Rosendale A.J."/>
            <person name="Cridge A.G."/>
            <person name="Munoz-Torres M.C."/>
            <person name="Bain P.A."/>
            <person name="Manny A.R."/>
            <person name="Major K.M."/>
            <person name="Lambert F.N."/>
            <person name="Vulpe C.D."/>
            <person name="Tuck P."/>
            <person name="Blalock B.J."/>
            <person name="Lin Y.-Y."/>
            <person name="Smith M.E."/>
            <person name="Ochoa-Acuna H."/>
            <person name="Chen M.-J.M."/>
            <person name="Childers C.P."/>
            <person name="Qu J."/>
            <person name="Dugan S."/>
            <person name="Lee S.L."/>
            <person name="Chao H."/>
            <person name="Dinh H."/>
            <person name="Han Y."/>
            <person name="Doddapaneni H."/>
            <person name="Worley K.C."/>
            <person name="Muzny D.M."/>
            <person name="Gibbs R.A."/>
            <person name="Richards S."/>
        </authorList>
    </citation>
    <scope>NUCLEOTIDE SEQUENCE</scope>
    <source>
        <strain evidence="2">HAZT.00-mixed</strain>
        <tissue evidence="2">Whole organism</tissue>
    </source>
</reference>
<organism evidence="2">
    <name type="scientific">Hyalella azteca</name>
    <name type="common">Amphipod</name>
    <dbReference type="NCBI Taxonomy" id="294128"/>
    <lineage>
        <taxon>Eukaryota</taxon>
        <taxon>Metazoa</taxon>
        <taxon>Ecdysozoa</taxon>
        <taxon>Arthropoda</taxon>
        <taxon>Crustacea</taxon>
        <taxon>Multicrustacea</taxon>
        <taxon>Malacostraca</taxon>
        <taxon>Eumalacostraca</taxon>
        <taxon>Peracarida</taxon>
        <taxon>Amphipoda</taxon>
        <taxon>Senticaudata</taxon>
        <taxon>Talitrida</taxon>
        <taxon>Talitroidea</taxon>
        <taxon>Hyalellidae</taxon>
        <taxon>Hyalella</taxon>
    </lineage>
</organism>
<dbReference type="InterPro" id="IPR009003">
    <property type="entry name" value="Peptidase_S1_PA"/>
</dbReference>
<protein>
    <recommendedName>
        <fullName evidence="1">Peptidase S1 domain-containing protein</fullName>
    </recommendedName>
</protein>
<dbReference type="GO" id="GO:0006508">
    <property type="term" value="P:proteolysis"/>
    <property type="evidence" value="ECO:0007669"/>
    <property type="project" value="InterPro"/>
</dbReference>
<reference evidence="2" key="1">
    <citation type="submission" date="2014-08" db="EMBL/GenBank/DDBJ databases">
        <authorList>
            <person name="Murali S."/>
            <person name="Richards S."/>
            <person name="Bandaranaike D."/>
            <person name="Bellair M."/>
            <person name="Blankenburg K."/>
            <person name="Chao H."/>
            <person name="Dinh H."/>
            <person name="Doddapaneni H."/>
            <person name="Dugan-Rocha S."/>
            <person name="Elkadiri S."/>
            <person name="Gnanaolivu R."/>
            <person name="Hughes D."/>
            <person name="Lee S."/>
            <person name="Li M."/>
            <person name="Ming W."/>
            <person name="Munidasa M."/>
            <person name="Muniz J."/>
            <person name="Nguyen L."/>
            <person name="Osuji N."/>
            <person name="Pu L.-L."/>
            <person name="Puazo M."/>
            <person name="Skinner E."/>
            <person name="Qu C."/>
            <person name="Quiroz J."/>
            <person name="Raj R."/>
            <person name="Weissenberger G."/>
            <person name="Xin Y."/>
            <person name="Zou X."/>
            <person name="Han Y."/>
            <person name="Worley K."/>
            <person name="Muzny D."/>
            <person name="Gibbs R."/>
        </authorList>
    </citation>
    <scope>NUCLEOTIDE SEQUENCE</scope>
    <source>
        <strain evidence="2">HAZT.00-mixed</strain>
        <tissue evidence="2">Whole organism</tissue>
    </source>
</reference>
<dbReference type="Pfam" id="PF00089">
    <property type="entry name" value="Trypsin"/>
    <property type="match status" value="1"/>
</dbReference>
<reference evidence="2" key="2">
    <citation type="journal article" date="2018" name="Environ. Sci. Technol.">
        <title>The Toxicogenome of Hyalella azteca: A Model for Sediment Ecotoxicology and Evolutionary Toxicology.</title>
        <authorList>
            <person name="Poynton H.C."/>
            <person name="Hasenbein S."/>
            <person name="Benoit J.B."/>
            <person name="Sepulveda M.S."/>
            <person name="Poelchau M.F."/>
            <person name="Hughes D.S.T."/>
            <person name="Murali S.C."/>
            <person name="Chen S."/>
            <person name="Glastad K.M."/>
            <person name="Goodisman M.A.D."/>
            <person name="Werren J.H."/>
            <person name="Vineis J.H."/>
            <person name="Bowen J.L."/>
            <person name="Friedrich M."/>
            <person name="Jones J."/>
            <person name="Robertson H.M."/>
            <person name="Feyereisen R."/>
            <person name="Mechler-Hickson A."/>
            <person name="Mathers N."/>
            <person name="Lee C.E."/>
            <person name="Colbourne J.K."/>
            <person name="Biales A."/>
            <person name="Johnston J.S."/>
            <person name="Wellborn G.A."/>
            <person name="Rosendale A.J."/>
            <person name="Cridge A.G."/>
            <person name="Munoz-Torres M.C."/>
            <person name="Bain P.A."/>
            <person name="Manny A.R."/>
            <person name="Major K.M."/>
            <person name="Lambert F.N."/>
            <person name="Vulpe C.D."/>
            <person name="Tuck P."/>
            <person name="Blalock B.J."/>
            <person name="Lin Y.Y."/>
            <person name="Smith M.E."/>
            <person name="Ochoa-Acuna H."/>
            <person name="Chen M.M."/>
            <person name="Childers C.P."/>
            <person name="Qu J."/>
            <person name="Dugan S."/>
            <person name="Lee S.L."/>
            <person name="Chao H."/>
            <person name="Dinh H."/>
            <person name="Han Y."/>
            <person name="Doddapaneni H."/>
            <person name="Worley K.C."/>
            <person name="Muzny D.M."/>
            <person name="Gibbs R.A."/>
            <person name="Richards S."/>
        </authorList>
    </citation>
    <scope>NUCLEOTIDE SEQUENCE</scope>
    <source>
        <strain evidence="2">HAZT.00-mixed</strain>
        <tissue evidence="2">Whole organism</tissue>
    </source>
</reference>
<dbReference type="Gene3D" id="2.40.10.10">
    <property type="entry name" value="Trypsin-like serine proteases"/>
    <property type="match status" value="1"/>
</dbReference>
<evidence type="ECO:0000313" key="2">
    <source>
        <dbReference type="EMBL" id="KAA0196353.1"/>
    </source>
</evidence>
<proteinExistence type="predicted"/>
<accession>A0A6A0H1N5</accession>
<dbReference type="SUPFAM" id="SSF50494">
    <property type="entry name" value="Trypsin-like serine proteases"/>
    <property type="match status" value="1"/>
</dbReference>
<dbReference type="OrthoDB" id="5949700at2759"/>
<dbReference type="InterPro" id="IPR043504">
    <property type="entry name" value="Peptidase_S1_PA_chymotrypsin"/>
</dbReference>
<dbReference type="EMBL" id="JQDR03008990">
    <property type="protein sequence ID" value="KAA0196353.1"/>
    <property type="molecule type" value="Genomic_DNA"/>
</dbReference>
<dbReference type="AlphaFoldDB" id="A0A6A0H1N5"/>
<dbReference type="GO" id="GO:0004252">
    <property type="term" value="F:serine-type endopeptidase activity"/>
    <property type="evidence" value="ECO:0007669"/>
    <property type="project" value="InterPro"/>
</dbReference>
<dbReference type="InterPro" id="IPR001254">
    <property type="entry name" value="Trypsin_dom"/>
</dbReference>
<name>A0A6A0H1N5_HYAAZ</name>
<comment type="caution">
    <text evidence="2">The sequence shown here is derived from an EMBL/GenBank/DDBJ whole genome shotgun (WGS) entry which is preliminary data.</text>
</comment>